<protein>
    <submittedName>
        <fullName evidence="1">Histidine kinase-, DNA gyrase B-, and HSP90-like ATPase family protein</fullName>
    </submittedName>
</protein>
<dbReference type="Proteomes" id="UP000030635">
    <property type="component" value="Chromosome"/>
</dbReference>
<organism evidence="1 2">
    <name type="scientific">Clostridium baratii str. Sullivan</name>
    <dbReference type="NCBI Taxonomy" id="1415775"/>
    <lineage>
        <taxon>Bacteria</taxon>
        <taxon>Bacillati</taxon>
        <taxon>Bacillota</taxon>
        <taxon>Clostridia</taxon>
        <taxon>Eubacteriales</taxon>
        <taxon>Clostridiaceae</taxon>
        <taxon>Clostridium</taxon>
    </lineage>
</organism>
<dbReference type="EMBL" id="CP006905">
    <property type="protein sequence ID" value="AIY82553.1"/>
    <property type="molecule type" value="Genomic_DNA"/>
</dbReference>
<sequence>MVNSNRVVINKNFLKKYLFENEEISKSLSRFIDNSIKARKDITTKENPCKITIRTFEDLIVVGDNSGGINGNLSGKDILRIGDYDGYEISGLGMKKSAFSLGNKLDIISNKKRNSRKFTVDFNSKDDELSFQEENIEFAESKVEGTNIFISDLRRKTKKEMVEENIIIYKLGRMYSKFIDKGEVIISVNGTEVKAKNIIAKKICTRKILNKYVVDLYKGDKKDISGIDLFINDYMIYDREKSKKEVKWNLLNEAKHTYTDCIVEVTYNGENPKFNEEKELLFTEVIKFIKENKIYFQSKNITIQYEMPIEAVEELKEYYNENTAKAIGIKAFNKLLEDYKNEQKLG</sequence>
<accession>A0A0A7FSK3</accession>
<dbReference type="AlphaFoldDB" id="A0A0A7FSK3"/>
<evidence type="ECO:0000313" key="2">
    <source>
        <dbReference type="Proteomes" id="UP000030635"/>
    </source>
</evidence>
<keyword evidence="1" id="KW-0808">Transferase</keyword>
<dbReference type="RefSeq" id="WP_039315519.1">
    <property type="nucleotide sequence ID" value="NZ_CP006905.1"/>
</dbReference>
<dbReference type="KEGG" id="cbv:U729_2497"/>
<dbReference type="GO" id="GO:0016301">
    <property type="term" value="F:kinase activity"/>
    <property type="evidence" value="ECO:0007669"/>
    <property type="project" value="UniProtKB-KW"/>
</dbReference>
<proteinExistence type="predicted"/>
<keyword evidence="2" id="KW-1185">Reference proteome</keyword>
<gene>
    <name evidence="1" type="ORF">U729_2497</name>
</gene>
<keyword evidence="1" id="KW-0418">Kinase</keyword>
<dbReference type="HOGENOM" id="CLU_796196_0_0_9"/>
<reference evidence="1 2" key="1">
    <citation type="journal article" date="2015" name="Infect. Genet. Evol.">
        <title>Genomic sequences of six botulinum neurotoxin-producing strains representing three clostridial species illustrate the mobility and diversity of botulinum neurotoxin genes.</title>
        <authorList>
            <person name="Smith T.J."/>
            <person name="Hill K.K."/>
            <person name="Xie G."/>
            <person name="Foley B.T."/>
            <person name="Williamson C.H."/>
            <person name="Foster J.T."/>
            <person name="Johnson S.L."/>
            <person name="Chertkov O."/>
            <person name="Teshima H."/>
            <person name="Gibbons H.S."/>
            <person name="Johnsky L.A."/>
            <person name="Karavis M.A."/>
            <person name="Smith L.A."/>
        </authorList>
    </citation>
    <scope>NUCLEOTIDE SEQUENCE [LARGE SCALE GENOMIC DNA]</scope>
    <source>
        <strain evidence="1">Sullivan</strain>
    </source>
</reference>
<dbReference type="OrthoDB" id="1934874at2"/>
<evidence type="ECO:0000313" key="1">
    <source>
        <dbReference type="EMBL" id="AIY82553.1"/>
    </source>
</evidence>
<name>A0A0A7FSK3_9CLOT</name>
<dbReference type="eggNOG" id="ENOG5030FZD">
    <property type="taxonomic scope" value="Bacteria"/>
</dbReference>